<name>U4KZY3_PYROM</name>
<keyword evidence="3" id="KW-1185">Reference proteome</keyword>
<sequence>MTSLHKSQQCDDGSSRPAGACSTRNGRGVWHCRESGGLLLLLLLRSLLLLGLIAQHHHQQPTLSYRCVCVTNHLIDWPSHN</sequence>
<organism evidence="2 3">
    <name type="scientific">Pyronema omphalodes (strain CBS 100304)</name>
    <name type="common">Pyronema confluens</name>
    <dbReference type="NCBI Taxonomy" id="1076935"/>
    <lineage>
        <taxon>Eukaryota</taxon>
        <taxon>Fungi</taxon>
        <taxon>Dikarya</taxon>
        <taxon>Ascomycota</taxon>
        <taxon>Pezizomycotina</taxon>
        <taxon>Pezizomycetes</taxon>
        <taxon>Pezizales</taxon>
        <taxon>Pyronemataceae</taxon>
        <taxon>Pyronema</taxon>
    </lineage>
</organism>
<dbReference type="EMBL" id="HF935375">
    <property type="protein sequence ID" value="CCX07794.1"/>
    <property type="molecule type" value="Genomic_DNA"/>
</dbReference>
<accession>U4KZY3</accession>
<evidence type="ECO:0000313" key="2">
    <source>
        <dbReference type="EMBL" id="CCX07794.1"/>
    </source>
</evidence>
<protein>
    <submittedName>
        <fullName evidence="2">Uncharacterized protein</fullName>
    </submittedName>
</protein>
<gene>
    <name evidence="2" type="ORF">PCON_07383</name>
</gene>
<evidence type="ECO:0000256" key="1">
    <source>
        <dbReference type="SAM" id="MobiDB-lite"/>
    </source>
</evidence>
<feature type="compositionally biased region" description="Polar residues" evidence="1">
    <location>
        <begin position="1"/>
        <end position="12"/>
    </location>
</feature>
<dbReference type="Proteomes" id="UP000018144">
    <property type="component" value="Unassembled WGS sequence"/>
</dbReference>
<evidence type="ECO:0000313" key="3">
    <source>
        <dbReference type="Proteomes" id="UP000018144"/>
    </source>
</evidence>
<dbReference type="AlphaFoldDB" id="U4KZY3"/>
<proteinExistence type="predicted"/>
<reference evidence="2 3" key="1">
    <citation type="journal article" date="2013" name="PLoS Genet.">
        <title>The genome and development-dependent transcriptomes of Pyronema confluens: a window into fungal evolution.</title>
        <authorList>
            <person name="Traeger S."/>
            <person name="Altegoer F."/>
            <person name="Freitag M."/>
            <person name="Gabaldon T."/>
            <person name="Kempken F."/>
            <person name="Kumar A."/>
            <person name="Marcet-Houben M."/>
            <person name="Poggeler S."/>
            <person name="Stajich J.E."/>
            <person name="Nowrousian M."/>
        </authorList>
    </citation>
    <scope>NUCLEOTIDE SEQUENCE [LARGE SCALE GENOMIC DNA]</scope>
    <source>
        <strain evidence="3">CBS 100304</strain>
        <tissue evidence="2">Vegetative mycelium</tissue>
    </source>
</reference>
<feature type="region of interest" description="Disordered" evidence="1">
    <location>
        <begin position="1"/>
        <end position="26"/>
    </location>
</feature>